<sequence length="115" mass="12626">MAVLKHIKFNAIVKYGTINDARFMGNLKSNVKEIYPAKFANFFNGSSRSSDDDSSVFAALESEPTGVSVTFAAKQKKDDGGGDQTHLKLDSVRHGSFQIETDRVSKAHLEDNSQN</sequence>
<dbReference type="Proteomes" id="UP000004994">
    <property type="component" value="Chromosome 3"/>
</dbReference>
<dbReference type="EnsemblPlants" id="Solyc03g116795.1.1">
    <property type="protein sequence ID" value="Solyc03g116795.1.1"/>
    <property type="gene ID" value="Solyc03g116795.1"/>
</dbReference>
<dbReference type="AlphaFoldDB" id="A0A3Q7FUM1"/>
<name>A0A3Q7FUM1_SOLLC</name>
<dbReference type="InParanoid" id="A0A3Q7FUM1"/>
<organism evidence="1">
    <name type="scientific">Solanum lycopersicum</name>
    <name type="common">Tomato</name>
    <name type="synonym">Lycopersicon esculentum</name>
    <dbReference type="NCBI Taxonomy" id="4081"/>
    <lineage>
        <taxon>Eukaryota</taxon>
        <taxon>Viridiplantae</taxon>
        <taxon>Streptophyta</taxon>
        <taxon>Embryophyta</taxon>
        <taxon>Tracheophyta</taxon>
        <taxon>Spermatophyta</taxon>
        <taxon>Magnoliopsida</taxon>
        <taxon>eudicotyledons</taxon>
        <taxon>Gunneridae</taxon>
        <taxon>Pentapetalae</taxon>
        <taxon>asterids</taxon>
        <taxon>lamiids</taxon>
        <taxon>Solanales</taxon>
        <taxon>Solanaceae</taxon>
        <taxon>Solanoideae</taxon>
        <taxon>Solaneae</taxon>
        <taxon>Solanum</taxon>
        <taxon>Solanum subgen. Lycopersicon</taxon>
    </lineage>
</organism>
<evidence type="ECO:0000313" key="2">
    <source>
        <dbReference type="Proteomes" id="UP000004994"/>
    </source>
</evidence>
<reference evidence="1" key="2">
    <citation type="submission" date="2019-01" db="UniProtKB">
        <authorList>
            <consortium name="EnsemblPlants"/>
        </authorList>
    </citation>
    <scope>IDENTIFICATION</scope>
    <source>
        <strain evidence="1">cv. Heinz 1706</strain>
    </source>
</reference>
<protein>
    <submittedName>
        <fullName evidence="1">Uncharacterized protein</fullName>
    </submittedName>
</protein>
<evidence type="ECO:0000313" key="1">
    <source>
        <dbReference type="EnsemblPlants" id="Solyc03g116795.1.1"/>
    </source>
</evidence>
<dbReference type="Gramene" id="Solyc03g116795.1.1">
    <property type="protein sequence ID" value="Solyc03g116795.1.1"/>
    <property type="gene ID" value="Solyc03g116795.1"/>
</dbReference>
<reference evidence="1" key="1">
    <citation type="journal article" date="2012" name="Nature">
        <title>The tomato genome sequence provides insights into fleshy fruit evolution.</title>
        <authorList>
            <consortium name="Tomato Genome Consortium"/>
        </authorList>
    </citation>
    <scope>NUCLEOTIDE SEQUENCE [LARGE SCALE GENOMIC DNA]</scope>
    <source>
        <strain evidence="1">cv. Heinz 1706</strain>
    </source>
</reference>
<accession>A0A3Q7FUM1</accession>
<proteinExistence type="predicted"/>
<keyword evidence="2" id="KW-1185">Reference proteome</keyword>